<dbReference type="Proteomes" id="UP000054404">
    <property type="component" value="Unassembled WGS sequence"/>
</dbReference>
<reference evidence="1 3" key="1">
    <citation type="submission" date="2015-11" db="EMBL/GenBank/DDBJ databases">
        <title>Draft Genome Sequence of the Type Strain Trueperella bernardiae LCDC 89-0504T, Isolated from Blood Culture.</title>
        <authorList>
            <person name="Bernier A.-M."/>
            <person name="Bernard K."/>
        </authorList>
    </citation>
    <scope>NUCLEOTIDE SEQUENCE [LARGE SCALE GENOMIC DNA]</scope>
    <source>
        <strain evidence="1 3">LCDC 89-0504</strain>
    </source>
</reference>
<organism evidence="1 3">
    <name type="scientific">Trueperella bernardiae</name>
    <dbReference type="NCBI Taxonomy" id="59561"/>
    <lineage>
        <taxon>Bacteria</taxon>
        <taxon>Bacillati</taxon>
        <taxon>Actinomycetota</taxon>
        <taxon>Actinomycetes</taxon>
        <taxon>Actinomycetales</taxon>
        <taxon>Actinomycetaceae</taxon>
        <taxon>Trueperella</taxon>
    </lineage>
</organism>
<dbReference type="AlphaFoldDB" id="A0A0W1KLY0"/>
<name>A0A0W1KLY0_9ACTO</name>
<keyword evidence="3" id="KW-1185">Reference proteome</keyword>
<protein>
    <recommendedName>
        <fullName evidence="4">Protein ImuA</fullName>
    </recommendedName>
</protein>
<dbReference type="PATRIC" id="fig|59561.3.peg.371"/>
<evidence type="ECO:0000313" key="1">
    <source>
        <dbReference type="EMBL" id="KTF05067.1"/>
    </source>
</evidence>
<evidence type="ECO:0000313" key="3">
    <source>
        <dbReference type="Proteomes" id="UP000054404"/>
    </source>
</evidence>
<dbReference type="OrthoDB" id="3266589at2"/>
<reference evidence="2" key="2">
    <citation type="submission" date="2023-05" db="EMBL/GenBank/DDBJ databases">
        <title>Genomic Catalog of Human Bladder Bacteria.</title>
        <authorList>
            <person name="Du J."/>
        </authorList>
    </citation>
    <scope>NUCLEOTIDE SEQUENCE</scope>
    <source>
        <strain evidence="2">UMB1304A</strain>
    </source>
</reference>
<sequence length="231" mass="24539">MDKLATARKALAAAEMRAGLRVVRAQEVQAQEVQAGGTLSGEVASDAFSVPSHLVAALPHGLIRRGVVSVEGSPFLLTFLAALLSGQEAWIAFLGAPDVGWACAERLGLDMGRVVAVPRIEAQGARVVSAAIDGFDAVVLGDVSLDARERRVLHRRAMSKGALLLAMNWPQASVGMRCRLVGVRGLEEGHISGVDYEIATRWGSASVRYERDGWEPARYEGDLRAVGGRAS</sequence>
<dbReference type="EMBL" id="LNIZ01000001">
    <property type="protein sequence ID" value="KTF05067.1"/>
    <property type="molecule type" value="Genomic_DNA"/>
</dbReference>
<comment type="caution">
    <text evidence="1">The sequence shown here is derived from an EMBL/GenBank/DDBJ whole genome shotgun (WGS) entry which is preliminary data.</text>
</comment>
<proteinExistence type="predicted"/>
<gene>
    <name evidence="1" type="ORF">AQZ59_00377</name>
    <name evidence="2" type="ORF">QP858_01690</name>
</gene>
<dbReference type="RefSeq" id="WP_062612605.1">
    <property type="nucleotide sequence ID" value="NZ_CAUPHE010000015.1"/>
</dbReference>
<evidence type="ECO:0000313" key="2">
    <source>
        <dbReference type="EMBL" id="MDK8601172.1"/>
    </source>
</evidence>
<evidence type="ECO:0008006" key="4">
    <source>
        <dbReference type="Google" id="ProtNLM"/>
    </source>
</evidence>
<accession>A0A0W1KLY0</accession>
<dbReference type="STRING" id="59561.AQZ59_00377"/>
<dbReference type="Proteomes" id="UP001225576">
    <property type="component" value="Unassembled WGS sequence"/>
</dbReference>
<dbReference type="EMBL" id="JASPDQ010000002">
    <property type="protein sequence ID" value="MDK8601172.1"/>
    <property type="molecule type" value="Genomic_DNA"/>
</dbReference>